<organism evidence="1 2">
    <name type="scientific">Stentor coeruleus</name>
    <dbReference type="NCBI Taxonomy" id="5963"/>
    <lineage>
        <taxon>Eukaryota</taxon>
        <taxon>Sar</taxon>
        <taxon>Alveolata</taxon>
        <taxon>Ciliophora</taxon>
        <taxon>Postciliodesmatophora</taxon>
        <taxon>Heterotrichea</taxon>
        <taxon>Heterotrichida</taxon>
        <taxon>Stentoridae</taxon>
        <taxon>Stentor</taxon>
    </lineage>
</organism>
<reference evidence="1 2" key="1">
    <citation type="submission" date="2016-11" db="EMBL/GenBank/DDBJ databases">
        <title>The macronuclear genome of Stentor coeruleus: a giant cell with tiny introns.</title>
        <authorList>
            <person name="Slabodnick M."/>
            <person name="Ruby J.G."/>
            <person name="Reiff S.B."/>
            <person name="Swart E.C."/>
            <person name="Gosai S."/>
            <person name="Prabakaran S."/>
            <person name="Witkowska E."/>
            <person name="Larue G.E."/>
            <person name="Fisher S."/>
            <person name="Freeman R.M."/>
            <person name="Gunawardena J."/>
            <person name="Chu W."/>
            <person name="Stover N.A."/>
            <person name="Gregory B.D."/>
            <person name="Nowacki M."/>
            <person name="Derisi J."/>
            <person name="Roy S.W."/>
            <person name="Marshall W.F."/>
            <person name="Sood P."/>
        </authorList>
    </citation>
    <scope>NUCLEOTIDE SEQUENCE [LARGE SCALE GENOMIC DNA]</scope>
    <source>
        <strain evidence="1">WM001</strain>
    </source>
</reference>
<proteinExistence type="predicted"/>
<protein>
    <submittedName>
        <fullName evidence="1">Uncharacterized protein</fullName>
    </submittedName>
</protein>
<comment type="caution">
    <text evidence="1">The sequence shown here is derived from an EMBL/GenBank/DDBJ whole genome shotgun (WGS) entry which is preliminary data.</text>
</comment>
<dbReference type="OrthoDB" id="324964at2759"/>
<dbReference type="Proteomes" id="UP000187209">
    <property type="component" value="Unassembled WGS sequence"/>
</dbReference>
<gene>
    <name evidence="1" type="ORF">SteCoe_14768</name>
</gene>
<evidence type="ECO:0000313" key="1">
    <source>
        <dbReference type="EMBL" id="OMJ84144.1"/>
    </source>
</evidence>
<dbReference type="EMBL" id="MPUH01000278">
    <property type="protein sequence ID" value="OMJ84144.1"/>
    <property type="molecule type" value="Genomic_DNA"/>
</dbReference>
<keyword evidence="2" id="KW-1185">Reference proteome</keyword>
<name>A0A1R2C542_9CILI</name>
<accession>A0A1R2C542</accession>
<dbReference type="AlphaFoldDB" id="A0A1R2C542"/>
<sequence length="346" mass="38837">MKSSLDRYATQSPEVIEDMITKITIRNSSAEKLPVIRKPFQFNASYAKAAEFQAKSWAEKREPSKKVKNSALVDLLKALFNSLEVDNLGKVRGLKVVEQLIFLGLATEPASLIKILCAAFKEPEISRLKLSLEDMMMFCSGDRRTDYILDRLNIGSEKNREKKSAMVPGVKILGFTMFQADHKKSSTIGAAPNQTFSGVTMADHLTIINEWWKEVDLKNENYADAEEVAHKLVEKAIVGNTLDAKRLLGPVENKLGKISYQQFQQVFARSMLKGALSSLVGRLSEGPLAKPYFTVSMKLSAYKRKLLIARIQPDDAQITKAEGENALKAIEKYKRYVRSISPTREK</sequence>
<evidence type="ECO:0000313" key="2">
    <source>
        <dbReference type="Proteomes" id="UP000187209"/>
    </source>
</evidence>